<dbReference type="GO" id="GO:0000398">
    <property type="term" value="P:mRNA splicing, via spliceosome"/>
    <property type="evidence" value="ECO:0007669"/>
    <property type="project" value="InterPro"/>
</dbReference>
<dbReference type="OrthoDB" id="409625at2759"/>
<evidence type="ECO:0000256" key="3">
    <source>
        <dbReference type="ARBA" id="ARBA00023274"/>
    </source>
</evidence>
<keyword evidence="8" id="KW-1185">Reference proteome</keyword>
<dbReference type="VEuPathDB" id="FungiDB:TREMEDRAFT_67422"/>
<comment type="subcellular location">
    <subcellularLocation>
        <location evidence="4">Nucleus</location>
    </subcellularLocation>
</comment>
<dbReference type="EMBL" id="SDIL01000046">
    <property type="protein sequence ID" value="RXK38535.1"/>
    <property type="molecule type" value="Genomic_DNA"/>
</dbReference>
<gene>
    <name evidence="7" type="ORF">M231_04167</name>
</gene>
<protein>
    <submittedName>
        <fullName evidence="7">Small nuclear ribonucleoprotein F</fullName>
    </submittedName>
</protein>
<dbReference type="SUPFAM" id="SSF50182">
    <property type="entry name" value="Sm-like ribonucleoproteins"/>
    <property type="match status" value="1"/>
</dbReference>
<feature type="transmembrane region" description="Helical" evidence="5">
    <location>
        <begin position="50"/>
        <end position="72"/>
    </location>
</feature>
<evidence type="ECO:0000256" key="2">
    <source>
        <dbReference type="ARBA" id="ARBA00023187"/>
    </source>
</evidence>
<evidence type="ECO:0000256" key="4">
    <source>
        <dbReference type="PIRNR" id="PIRNR006609"/>
    </source>
</evidence>
<feature type="domain" description="Sm" evidence="6">
    <location>
        <begin position="11"/>
        <end position="45"/>
    </location>
</feature>
<dbReference type="Pfam" id="PF01423">
    <property type="entry name" value="LSM"/>
    <property type="match status" value="1"/>
</dbReference>
<proteinExistence type="inferred from homology"/>
<keyword evidence="5" id="KW-1133">Transmembrane helix</keyword>
<keyword evidence="5" id="KW-0472">Membrane</keyword>
<keyword evidence="4" id="KW-0694">RNA-binding</keyword>
<dbReference type="GO" id="GO:0003723">
    <property type="term" value="F:RNA binding"/>
    <property type="evidence" value="ECO:0007669"/>
    <property type="project" value="UniProtKB-UniRule"/>
</dbReference>
<name>A0A4Q1BL71_TREME</name>
<dbReference type="Proteomes" id="UP000289152">
    <property type="component" value="Unassembled WGS sequence"/>
</dbReference>
<evidence type="ECO:0000259" key="6">
    <source>
        <dbReference type="Pfam" id="PF01423"/>
    </source>
</evidence>
<comment type="caution">
    <text evidence="7">The sequence shown here is derived from an EMBL/GenBank/DDBJ whole genome shotgun (WGS) entry which is preliminary data.</text>
</comment>
<evidence type="ECO:0000313" key="7">
    <source>
        <dbReference type="EMBL" id="RXK38535.1"/>
    </source>
</evidence>
<sequence>MSAIAPVNPKPFLQELTGKIVDVKLKWGLEYRGYLVSTDGYMNLQVGLKFLYFSSSFSLLPYNLFYFQFLLFPLHEELQMAVSTSQMNMKT</sequence>
<dbReference type="InParanoid" id="A0A4Q1BL71"/>
<dbReference type="GO" id="GO:0005685">
    <property type="term" value="C:U1 snRNP"/>
    <property type="evidence" value="ECO:0007669"/>
    <property type="project" value="TreeGrafter"/>
</dbReference>
<dbReference type="InterPro" id="IPR001163">
    <property type="entry name" value="Sm_dom_euk/arc"/>
</dbReference>
<keyword evidence="4" id="KW-0539">Nucleus</keyword>
<keyword evidence="5" id="KW-0812">Transmembrane</keyword>
<dbReference type="STRING" id="5217.A0A4Q1BL71"/>
<accession>A0A4Q1BL71</accession>
<dbReference type="PANTHER" id="PTHR11021">
    <property type="entry name" value="SMALL NUCLEAR RIBONUCLEOPROTEIN F SNRNP-F"/>
    <property type="match status" value="1"/>
</dbReference>
<dbReference type="Gene3D" id="2.30.30.100">
    <property type="match status" value="1"/>
</dbReference>
<evidence type="ECO:0000256" key="5">
    <source>
        <dbReference type="SAM" id="Phobius"/>
    </source>
</evidence>
<keyword evidence="2 4" id="KW-0508">mRNA splicing</keyword>
<evidence type="ECO:0000256" key="1">
    <source>
        <dbReference type="ARBA" id="ARBA00022728"/>
    </source>
</evidence>
<comment type="similarity">
    <text evidence="4">Belongs to the snRNP Sm proteins family. SmF/LSm6 subfamily.</text>
</comment>
<dbReference type="PANTHER" id="PTHR11021:SF0">
    <property type="entry name" value="SMALL NUCLEAR RIBONUCLEOPROTEIN F"/>
    <property type="match status" value="1"/>
</dbReference>
<keyword evidence="1 4" id="KW-0747">Spliceosome</keyword>
<organism evidence="7 8">
    <name type="scientific">Tremella mesenterica</name>
    <name type="common">Jelly fungus</name>
    <dbReference type="NCBI Taxonomy" id="5217"/>
    <lineage>
        <taxon>Eukaryota</taxon>
        <taxon>Fungi</taxon>
        <taxon>Dikarya</taxon>
        <taxon>Basidiomycota</taxon>
        <taxon>Agaricomycotina</taxon>
        <taxon>Tremellomycetes</taxon>
        <taxon>Tremellales</taxon>
        <taxon>Tremellaceae</taxon>
        <taxon>Tremella</taxon>
    </lineage>
</organism>
<reference evidence="7 8" key="1">
    <citation type="submission" date="2016-06" db="EMBL/GenBank/DDBJ databases">
        <title>Evolution of pathogenesis and genome organization in the Tremellales.</title>
        <authorList>
            <person name="Cuomo C."/>
            <person name="Litvintseva A."/>
            <person name="Heitman J."/>
            <person name="Chen Y."/>
            <person name="Sun S."/>
            <person name="Springer D."/>
            <person name="Dromer F."/>
            <person name="Young S."/>
            <person name="Zeng Q."/>
            <person name="Chapman S."/>
            <person name="Gujja S."/>
            <person name="Saif S."/>
            <person name="Birren B."/>
        </authorList>
    </citation>
    <scope>NUCLEOTIDE SEQUENCE [LARGE SCALE GENOMIC DNA]</scope>
    <source>
        <strain evidence="7 8">ATCC 28783</strain>
    </source>
</reference>
<dbReference type="GO" id="GO:0034715">
    <property type="term" value="C:pICln-Sm protein complex"/>
    <property type="evidence" value="ECO:0007669"/>
    <property type="project" value="TreeGrafter"/>
</dbReference>
<dbReference type="InterPro" id="IPR010920">
    <property type="entry name" value="LSM_dom_sf"/>
</dbReference>
<keyword evidence="3 4" id="KW-0687">Ribonucleoprotein</keyword>
<evidence type="ECO:0000313" key="8">
    <source>
        <dbReference type="Proteomes" id="UP000289152"/>
    </source>
</evidence>
<dbReference type="AlphaFoldDB" id="A0A4Q1BL71"/>
<dbReference type="GO" id="GO:0071013">
    <property type="term" value="C:catalytic step 2 spliceosome"/>
    <property type="evidence" value="ECO:0007669"/>
    <property type="project" value="TreeGrafter"/>
</dbReference>
<keyword evidence="4" id="KW-0507">mRNA processing</keyword>
<dbReference type="InterPro" id="IPR016487">
    <property type="entry name" value="Lsm6/sSmF"/>
</dbReference>